<evidence type="ECO:0000259" key="2">
    <source>
        <dbReference type="Pfam" id="PF04366"/>
    </source>
</evidence>
<dbReference type="Pfam" id="PF04366">
    <property type="entry name" value="Ysc84"/>
    <property type="match status" value="1"/>
</dbReference>
<name>A0AA39Y6R0_9PEZI</name>
<gene>
    <name evidence="3" type="ORF">B0T16DRAFT_457543</name>
</gene>
<dbReference type="PANTHER" id="PTHR15629">
    <property type="entry name" value="SH3YL1 PROTEIN"/>
    <property type="match status" value="1"/>
</dbReference>
<dbReference type="GO" id="GO:0035091">
    <property type="term" value="F:phosphatidylinositol binding"/>
    <property type="evidence" value="ECO:0007669"/>
    <property type="project" value="TreeGrafter"/>
</dbReference>
<feature type="domain" description="Ysc84 actin-binding" evidence="2">
    <location>
        <begin position="189"/>
        <end position="316"/>
    </location>
</feature>
<feature type="compositionally biased region" description="Low complexity" evidence="1">
    <location>
        <begin position="16"/>
        <end position="34"/>
    </location>
</feature>
<dbReference type="AlphaFoldDB" id="A0AA39Y6R0"/>
<proteinExistence type="predicted"/>
<comment type="caution">
    <text evidence="3">The sequence shown here is derived from an EMBL/GenBank/DDBJ whole genome shotgun (WGS) entry which is preliminary data.</text>
</comment>
<dbReference type="InterPro" id="IPR051702">
    <property type="entry name" value="SH3_domain_YSC84-like"/>
</dbReference>
<feature type="compositionally biased region" description="Polar residues" evidence="1">
    <location>
        <begin position="609"/>
        <end position="618"/>
    </location>
</feature>
<evidence type="ECO:0000313" key="4">
    <source>
        <dbReference type="Proteomes" id="UP001174936"/>
    </source>
</evidence>
<feature type="region of interest" description="Disordered" evidence="1">
    <location>
        <begin position="335"/>
        <end position="364"/>
    </location>
</feature>
<reference evidence="3" key="1">
    <citation type="submission" date="2023-06" db="EMBL/GenBank/DDBJ databases">
        <title>Genome-scale phylogeny and comparative genomics of the fungal order Sordariales.</title>
        <authorList>
            <consortium name="Lawrence Berkeley National Laboratory"/>
            <person name="Hensen N."/>
            <person name="Bonometti L."/>
            <person name="Westerberg I."/>
            <person name="Brannstrom I.O."/>
            <person name="Guillou S."/>
            <person name="Cros-Aarteil S."/>
            <person name="Calhoun S."/>
            <person name="Haridas S."/>
            <person name="Kuo A."/>
            <person name="Mondo S."/>
            <person name="Pangilinan J."/>
            <person name="Riley R."/>
            <person name="Labutti K."/>
            <person name="Andreopoulos B."/>
            <person name="Lipzen A."/>
            <person name="Chen C."/>
            <person name="Yanf M."/>
            <person name="Daum C."/>
            <person name="Ng V."/>
            <person name="Clum A."/>
            <person name="Steindorff A."/>
            <person name="Ohm R."/>
            <person name="Martin F."/>
            <person name="Silar P."/>
            <person name="Natvig D."/>
            <person name="Lalanne C."/>
            <person name="Gautier V."/>
            <person name="Ament-Velasquez S.L."/>
            <person name="Kruys A."/>
            <person name="Hutchinson M.I."/>
            <person name="Powell A.J."/>
            <person name="Barry K."/>
            <person name="Miller A.N."/>
            <person name="Grigoriev I.V."/>
            <person name="Debuchy R."/>
            <person name="Gladieux P."/>
            <person name="Thoren M.H."/>
            <person name="Johannesson H."/>
        </authorList>
    </citation>
    <scope>NUCLEOTIDE SEQUENCE</scope>
    <source>
        <strain evidence="3">SMH2532-1</strain>
    </source>
</reference>
<dbReference type="CDD" id="cd11524">
    <property type="entry name" value="SYLF"/>
    <property type="match status" value="1"/>
</dbReference>
<dbReference type="PANTHER" id="PTHR15629:SF8">
    <property type="entry name" value="DUF500 DOMAIN PROTEIN (AFU_ORTHOLOGUE AFUA_5G07310)"/>
    <property type="match status" value="1"/>
</dbReference>
<organism evidence="3 4">
    <name type="scientific">Cercophora newfieldiana</name>
    <dbReference type="NCBI Taxonomy" id="92897"/>
    <lineage>
        <taxon>Eukaryota</taxon>
        <taxon>Fungi</taxon>
        <taxon>Dikarya</taxon>
        <taxon>Ascomycota</taxon>
        <taxon>Pezizomycotina</taxon>
        <taxon>Sordariomycetes</taxon>
        <taxon>Sordariomycetidae</taxon>
        <taxon>Sordariales</taxon>
        <taxon>Lasiosphaeriaceae</taxon>
        <taxon>Cercophora</taxon>
    </lineage>
</organism>
<feature type="region of interest" description="Disordered" evidence="1">
    <location>
        <begin position="1"/>
        <end position="34"/>
    </location>
</feature>
<feature type="region of interest" description="Disordered" evidence="1">
    <location>
        <begin position="702"/>
        <end position="752"/>
    </location>
</feature>
<feature type="region of interest" description="Disordered" evidence="1">
    <location>
        <begin position="596"/>
        <end position="670"/>
    </location>
</feature>
<dbReference type="Proteomes" id="UP001174936">
    <property type="component" value="Unassembled WGS sequence"/>
</dbReference>
<feature type="compositionally biased region" description="Acidic residues" evidence="1">
    <location>
        <begin position="542"/>
        <end position="562"/>
    </location>
</feature>
<sequence>MQRVSALLPSWDRSKTNNNNTNAPSTTTTTAARRTTPLALDKVFGWAEKIAPGSRISINTSAAPNNSTFAPLARYGRETYWPTTLDRECDKAARILKSFCTDGFLAAESQSWPPSQSEAGAPTTTTVAEPEPIYATKKIPPRIIQNAVGLAVFSCMRSGLWMSGSGGAGMITARKADGTWSPPSGIMLHTAALGFVIGVDIYDCVLVINSVRTLELFTRPRLTLGVDCSLTVGPLADKETPDPEMRWKGLDDTVLTYVKARGKHQAVQLDGSLVTERGNENERFYCASVGVLDILAGNIPKSIPEMRPLFEVIKAAEGRSDYDKDLMALLAQQPAPGDAVLEPTPKTSPTSAPRTPFGIPDADDPDPFGVIGLEMAGIEIREAGTRMRPTSTQFEYNPSPTSPVFSRFNRQSVDTYMSRSNRGSYMSSKTQATAVTDACTQTDVASTADTTFSRANSDDGRDVVSEKLPTVMEPDEIDYTQIDMSAIERFSPKASPPPEEEEEVSAVPTPAPTLKEKPAEMETLAVNIDNSDKESSVYPADERDEDADDEDEEEEELEDEPVVLEVATAAQPARTSLRASQVTQVIHAKGAIVNIPKRIPPPLPARSPARTSRASNSEFGGDVSHLKSPLRSSFLSVESRADEADVGSEEVADVTSSETFATPPTVMETAPLDATPELEKAEVQGHRKNSSSVCTAVVAPVETTESVPEVPAIPQTLEQQASSPEESEREPQTPKTETGFTAVEQKKPEVDEVKDVAIASHNTESNAVTVA</sequence>
<dbReference type="InterPro" id="IPR007461">
    <property type="entry name" value="Ysc84_actin-binding"/>
</dbReference>
<evidence type="ECO:0000313" key="3">
    <source>
        <dbReference type="EMBL" id="KAK0645525.1"/>
    </source>
</evidence>
<evidence type="ECO:0000256" key="1">
    <source>
        <dbReference type="SAM" id="MobiDB-lite"/>
    </source>
</evidence>
<protein>
    <recommendedName>
        <fullName evidence="2">Ysc84 actin-binding domain-containing protein</fullName>
    </recommendedName>
</protein>
<dbReference type="EMBL" id="JAULSV010000004">
    <property type="protein sequence ID" value="KAK0645525.1"/>
    <property type="molecule type" value="Genomic_DNA"/>
</dbReference>
<feature type="region of interest" description="Disordered" evidence="1">
    <location>
        <begin position="490"/>
        <end position="562"/>
    </location>
</feature>
<accession>A0AA39Y6R0</accession>
<keyword evidence="4" id="KW-1185">Reference proteome</keyword>